<evidence type="ECO:0000259" key="1">
    <source>
        <dbReference type="PROSITE" id="PS50883"/>
    </source>
</evidence>
<dbReference type="InterPro" id="IPR035919">
    <property type="entry name" value="EAL_sf"/>
</dbReference>
<organism evidence="2">
    <name type="scientific">bioreactor metagenome</name>
    <dbReference type="NCBI Taxonomy" id="1076179"/>
    <lineage>
        <taxon>unclassified sequences</taxon>
        <taxon>metagenomes</taxon>
        <taxon>ecological metagenomes</taxon>
    </lineage>
</organism>
<dbReference type="CDD" id="cd01948">
    <property type="entry name" value="EAL"/>
    <property type="match status" value="1"/>
</dbReference>
<comment type="caution">
    <text evidence="2">The sequence shown here is derived from an EMBL/GenBank/DDBJ whole genome shotgun (WGS) entry which is preliminary data.</text>
</comment>
<dbReference type="GO" id="GO:0071111">
    <property type="term" value="F:cyclic-guanylate-specific phosphodiesterase activity"/>
    <property type="evidence" value="ECO:0007669"/>
    <property type="project" value="InterPro"/>
</dbReference>
<proteinExistence type="predicted"/>
<dbReference type="Gene3D" id="3.20.20.450">
    <property type="entry name" value="EAL domain"/>
    <property type="match status" value="1"/>
</dbReference>
<evidence type="ECO:0000313" key="2">
    <source>
        <dbReference type="EMBL" id="MPN05345.1"/>
    </source>
</evidence>
<gene>
    <name evidence="2" type="ORF">SDC9_152595</name>
</gene>
<reference evidence="2" key="1">
    <citation type="submission" date="2019-08" db="EMBL/GenBank/DDBJ databases">
        <authorList>
            <person name="Kucharzyk K."/>
            <person name="Murdoch R.W."/>
            <person name="Higgins S."/>
            <person name="Loffler F."/>
        </authorList>
    </citation>
    <scope>NUCLEOTIDE SEQUENCE</scope>
</reference>
<dbReference type="SMART" id="SM00052">
    <property type="entry name" value="EAL"/>
    <property type="match status" value="1"/>
</dbReference>
<dbReference type="SUPFAM" id="SSF141868">
    <property type="entry name" value="EAL domain-like"/>
    <property type="match status" value="1"/>
</dbReference>
<feature type="domain" description="EAL" evidence="1">
    <location>
        <begin position="1"/>
        <end position="105"/>
    </location>
</feature>
<dbReference type="AlphaFoldDB" id="A0A645ETJ2"/>
<dbReference type="Pfam" id="PF00563">
    <property type="entry name" value="EAL"/>
    <property type="match status" value="1"/>
</dbReference>
<dbReference type="PROSITE" id="PS50883">
    <property type="entry name" value="EAL"/>
    <property type="match status" value="1"/>
</dbReference>
<dbReference type="InterPro" id="IPR001633">
    <property type="entry name" value="EAL_dom"/>
</dbReference>
<name>A0A645ETJ2_9ZZZZ</name>
<dbReference type="InterPro" id="IPR050706">
    <property type="entry name" value="Cyclic-di-GMP_PDE-like"/>
</dbReference>
<dbReference type="EMBL" id="VSSQ01051259">
    <property type="protein sequence ID" value="MPN05345.1"/>
    <property type="molecule type" value="Genomic_DNA"/>
</dbReference>
<protein>
    <submittedName>
        <fullName evidence="2">Putative signaling protein</fullName>
    </submittedName>
</protein>
<sequence>MGISVSIDDFGSGFSAIGYLNQFHFDRIKIDKSLVDNVSYENPSGVRILKSIIEMSRAIGAHTIAEGVETSDQMRLLTEIGCEQAQGYLFGRPVPPEEFERRFLK</sequence>
<accession>A0A645ETJ2</accession>
<dbReference type="PANTHER" id="PTHR33121:SF70">
    <property type="entry name" value="SIGNALING PROTEIN YKOW"/>
    <property type="match status" value="1"/>
</dbReference>
<dbReference type="PANTHER" id="PTHR33121">
    <property type="entry name" value="CYCLIC DI-GMP PHOSPHODIESTERASE PDEF"/>
    <property type="match status" value="1"/>
</dbReference>